<organism evidence="1 2">
    <name type="scientific">Marasmius tenuissimus</name>
    <dbReference type="NCBI Taxonomy" id="585030"/>
    <lineage>
        <taxon>Eukaryota</taxon>
        <taxon>Fungi</taxon>
        <taxon>Dikarya</taxon>
        <taxon>Basidiomycota</taxon>
        <taxon>Agaricomycotina</taxon>
        <taxon>Agaricomycetes</taxon>
        <taxon>Agaricomycetidae</taxon>
        <taxon>Agaricales</taxon>
        <taxon>Marasmiineae</taxon>
        <taxon>Marasmiaceae</taxon>
        <taxon>Marasmius</taxon>
    </lineage>
</organism>
<protein>
    <submittedName>
        <fullName evidence="1">Uncharacterized protein</fullName>
    </submittedName>
</protein>
<accession>A0ABR2ZGF3</accession>
<reference evidence="1 2" key="1">
    <citation type="submission" date="2024-05" db="EMBL/GenBank/DDBJ databases">
        <title>A draft genome resource for the thread blight pathogen Marasmius tenuissimus strain MS-2.</title>
        <authorList>
            <person name="Yulfo-Soto G.E."/>
            <person name="Baruah I.K."/>
            <person name="Amoako-Attah I."/>
            <person name="Bukari Y."/>
            <person name="Meinhardt L.W."/>
            <person name="Bailey B.A."/>
            <person name="Cohen S.P."/>
        </authorList>
    </citation>
    <scope>NUCLEOTIDE SEQUENCE [LARGE SCALE GENOMIC DNA]</scope>
    <source>
        <strain evidence="1 2">MS-2</strain>
    </source>
</reference>
<gene>
    <name evidence="1" type="ORF">AAF712_012443</name>
</gene>
<proteinExistence type="predicted"/>
<sequence>MSALPKRQVFTREYFKDKWNISDLQIVTQFIADSASLYPSPRVALKNIRRVGMAPEPLDVNQSSPSPDTLFRILAAVWCSLAHDLSLDLSPTYTLIKDNWPTISSWIISLMNQVHLSDVQDTRDGYDTIQRTYWILPLFLQLEPFNTALRNARNETSLKLEKIIGRIWLDAIERKHPSWGQWSQVLAFILMKEDLNHYTDILADVPLQATLFVRHLSRLAHEVPTMNDLEETEHLFGLLPDPRLWGRNKTPFGSDTTMDGRVGAFTHLLSSILRRSRGLQKPASMKRYEVAGEVQRTRNIAFQILHYFRVIVAGRYMILEALEAGIIPALIKANPELFDVECGPAEMRGKIDDSAVQFLRRISEYLIYPEILSEVLRCVRSISVDCQNALTEKSNSVAVAWEELTQKAFGFGAIRRGLKAQGTYPPCSNGIVCDNKCFSIFTITDISSVS</sequence>
<keyword evidence="2" id="KW-1185">Reference proteome</keyword>
<evidence type="ECO:0000313" key="1">
    <source>
        <dbReference type="EMBL" id="KAL0060752.1"/>
    </source>
</evidence>
<dbReference type="EMBL" id="JBBXMP010000162">
    <property type="protein sequence ID" value="KAL0060752.1"/>
    <property type="molecule type" value="Genomic_DNA"/>
</dbReference>
<comment type="caution">
    <text evidence="1">The sequence shown here is derived from an EMBL/GenBank/DDBJ whole genome shotgun (WGS) entry which is preliminary data.</text>
</comment>
<name>A0ABR2ZGF3_9AGAR</name>
<dbReference type="Proteomes" id="UP001437256">
    <property type="component" value="Unassembled WGS sequence"/>
</dbReference>
<evidence type="ECO:0000313" key="2">
    <source>
        <dbReference type="Proteomes" id="UP001437256"/>
    </source>
</evidence>